<protein>
    <submittedName>
        <fullName evidence="3">YqaJ viral recombinase family protein</fullName>
    </submittedName>
</protein>
<name>A0A935IRL9_9MICO</name>
<dbReference type="InterPro" id="IPR051703">
    <property type="entry name" value="NF-kappa-B_Signaling_Reg"/>
</dbReference>
<evidence type="ECO:0000259" key="1">
    <source>
        <dbReference type="Pfam" id="PF09588"/>
    </source>
</evidence>
<organism evidence="3 4">
    <name type="scientific">Candidatus Phosphoribacter hodrii</name>
    <dbReference type="NCBI Taxonomy" id="2953743"/>
    <lineage>
        <taxon>Bacteria</taxon>
        <taxon>Bacillati</taxon>
        <taxon>Actinomycetota</taxon>
        <taxon>Actinomycetes</taxon>
        <taxon>Micrococcales</taxon>
        <taxon>Dermatophilaceae</taxon>
        <taxon>Candidatus Phosphoribacter</taxon>
    </lineage>
</organism>
<dbReference type="PANTHER" id="PTHR46609">
    <property type="entry name" value="EXONUCLEASE, PHAGE-TYPE/RECB, C-TERMINAL DOMAIN-CONTAINING PROTEIN"/>
    <property type="match status" value="1"/>
</dbReference>
<accession>A0A935IRL9</accession>
<reference evidence="3 4" key="1">
    <citation type="submission" date="2020-10" db="EMBL/GenBank/DDBJ databases">
        <title>Connecting structure to function with the recovery of over 1000 high-quality activated sludge metagenome-assembled genomes encoding full-length rRNA genes using long-read sequencing.</title>
        <authorList>
            <person name="Singleton C.M."/>
            <person name="Petriglieri F."/>
            <person name="Kristensen J.M."/>
            <person name="Kirkegaard R.H."/>
            <person name="Michaelsen T.Y."/>
            <person name="Andersen M.H."/>
            <person name="Karst S.M."/>
            <person name="Dueholm M.S."/>
            <person name="Nielsen P.H."/>
            <person name="Albertsen M."/>
        </authorList>
    </citation>
    <scope>NUCLEOTIDE SEQUENCE [LARGE SCALE GENOMIC DNA]</scope>
    <source>
        <strain evidence="3">Ega_18-Q3-R5-49_MAXAC.001</strain>
    </source>
</reference>
<evidence type="ECO:0000313" key="4">
    <source>
        <dbReference type="Proteomes" id="UP000726105"/>
    </source>
</evidence>
<dbReference type="Pfam" id="PF24623">
    <property type="entry name" value="Phage_zn_bind_8"/>
    <property type="match status" value="1"/>
</dbReference>
<comment type="caution">
    <text evidence="3">The sequence shown here is derived from an EMBL/GenBank/DDBJ whole genome shotgun (WGS) entry which is preliminary data.</text>
</comment>
<dbReference type="Gene3D" id="3.90.320.10">
    <property type="match status" value="1"/>
</dbReference>
<feature type="domain" description="YqaJ viral recombinase" evidence="1">
    <location>
        <begin position="112"/>
        <end position="209"/>
    </location>
</feature>
<feature type="domain" description="DNA-binding phage zinc finger" evidence="2">
    <location>
        <begin position="12"/>
        <end position="77"/>
    </location>
</feature>
<dbReference type="SUPFAM" id="SSF52980">
    <property type="entry name" value="Restriction endonuclease-like"/>
    <property type="match status" value="1"/>
</dbReference>
<gene>
    <name evidence="3" type="ORF">IPI13_17640</name>
</gene>
<dbReference type="InterPro" id="IPR011604">
    <property type="entry name" value="PDDEXK-like_dom_sf"/>
</dbReference>
<dbReference type="InterPro" id="IPR056911">
    <property type="entry name" value="Phage_Znf_bind_put"/>
</dbReference>
<dbReference type="Proteomes" id="UP000726105">
    <property type="component" value="Unassembled WGS sequence"/>
</dbReference>
<dbReference type="EMBL" id="JADJIB010000016">
    <property type="protein sequence ID" value="MBK7274879.1"/>
    <property type="molecule type" value="Genomic_DNA"/>
</dbReference>
<dbReference type="PANTHER" id="PTHR46609:SF6">
    <property type="entry name" value="EXONUCLEASE, PHAGE-TYPE_RECB, C-TERMINAL DOMAIN-CONTAINING PROTEIN-RELATED"/>
    <property type="match status" value="1"/>
</dbReference>
<sequence length="276" mass="29576">MTVTIHRDFGQRSDDWYAARRGMVTASTIGQLVTVGAPGADAYDCPACTALIGTPCVSLRNGEPIKTTHPARVEVASRMAGEVPPVLTIADGDVAHGVLSALAAERISGVTEETPTTGDMWRGVIAEPFARDAYAEHVGLPVEEVALIVRDLGNGLRIGYSPDGLVGDDGLVEIKAPRAKGHVDTVIRGEIPARHMAQLQTGLFVSGREWVDFVSFSGGLHLWVRRVELDPQWQAMIPAALAYAEAGITDRMEHYRAATSGLPLTEPLPTYDDITI</sequence>
<dbReference type="AlphaFoldDB" id="A0A935IRL9"/>
<dbReference type="Pfam" id="PF09588">
    <property type="entry name" value="YqaJ"/>
    <property type="match status" value="1"/>
</dbReference>
<dbReference type="InterPro" id="IPR019080">
    <property type="entry name" value="YqaJ_viral_recombinase"/>
</dbReference>
<evidence type="ECO:0000259" key="2">
    <source>
        <dbReference type="Pfam" id="PF24623"/>
    </source>
</evidence>
<evidence type="ECO:0000313" key="3">
    <source>
        <dbReference type="EMBL" id="MBK7274879.1"/>
    </source>
</evidence>
<dbReference type="InterPro" id="IPR011335">
    <property type="entry name" value="Restrct_endonuc-II-like"/>
</dbReference>
<proteinExistence type="predicted"/>